<dbReference type="Gene3D" id="3.50.50.60">
    <property type="entry name" value="FAD/NAD(P)-binding domain"/>
    <property type="match status" value="1"/>
</dbReference>
<reference evidence="7" key="1">
    <citation type="submission" date="2021-12" db="EMBL/GenBank/DDBJ databases">
        <authorList>
            <person name="Zaccaron A."/>
            <person name="Stergiopoulos I."/>
        </authorList>
    </citation>
    <scope>NUCLEOTIDE SEQUENCE</scope>
    <source>
        <strain evidence="7">Race5_Kim</strain>
    </source>
</reference>
<dbReference type="GO" id="GO:0004497">
    <property type="term" value="F:monooxygenase activity"/>
    <property type="evidence" value="ECO:0007669"/>
    <property type="project" value="UniProtKB-KW"/>
</dbReference>
<protein>
    <submittedName>
        <fullName evidence="7">FAD-dependent monooxygenase OpS4</fullName>
    </submittedName>
</protein>
<proteinExistence type="inferred from homology"/>
<keyword evidence="5 7" id="KW-0503">Monooxygenase</keyword>
<keyword evidence="8" id="KW-1185">Reference proteome</keyword>
<evidence type="ECO:0000256" key="5">
    <source>
        <dbReference type="ARBA" id="ARBA00023033"/>
    </source>
</evidence>
<sequence>MPRIHCPTTPAPFPTDSWAYLQRAEESKRGEKPSDYEPPVEAPVRLNIAIVGAGVGGLATAIDLRRDGHAVHVYEDAPALSELGAGIQVPPNSLTIMHRWGMAGSLTAMSVDPQNLWWKRWDNGKIIARTKYKPNFEQDFGVSYRVIHRAHLHGALHAKAVELGVHIELGRTVQEYNPERPSIRFKTGGEVFPDLVIAADGLKSSARHVITGKQISLRNHGFAAYRACVSVEEMRKNPLIAKNMDFDSLCLWVGDQTHVMSYPIKGGEDWNMVTTVPDQRDRCGWDNWSRQSLVIMRSYYVGWDPTLLEILKLVKSISKWPVQDIEQLDSWSHPSKKMIMLGDAAHAMLPSMAAGASIAIEDAYGLAQALRLIKSPCELPDAIKTWESVRIPRAHAMQEASYRYMYTLHLADGSQQRARD</sequence>
<evidence type="ECO:0000256" key="3">
    <source>
        <dbReference type="ARBA" id="ARBA00022827"/>
    </source>
</evidence>
<gene>
    <name evidence="7" type="ORF">CLAFUR5_09184</name>
</gene>
<dbReference type="InterPro" id="IPR050493">
    <property type="entry name" value="FAD-dep_Monooxygenase_BioMet"/>
</dbReference>
<dbReference type="PRINTS" id="PR00420">
    <property type="entry name" value="RNGMNOXGNASE"/>
</dbReference>
<dbReference type="PANTHER" id="PTHR13789">
    <property type="entry name" value="MONOOXYGENASE"/>
    <property type="match status" value="1"/>
</dbReference>
<comment type="similarity">
    <text evidence="1">Belongs to the paxM FAD-dependent monooxygenase family.</text>
</comment>
<dbReference type="GO" id="GO:0071949">
    <property type="term" value="F:FAD binding"/>
    <property type="evidence" value="ECO:0007669"/>
    <property type="project" value="InterPro"/>
</dbReference>
<dbReference type="EMBL" id="CP090171">
    <property type="protein sequence ID" value="UJO21850.1"/>
    <property type="molecule type" value="Genomic_DNA"/>
</dbReference>
<dbReference type="RefSeq" id="XP_047766216.1">
    <property type="nucleotide sequence ID" value="XM_047908332.1"/>
</dbReference>
<dbReference type="InterPro" id="IPR036188">
    <property type="entry name" value="FAD/NAD-bd_sf"/>
</dbReference>
<dbReference type="AlphaFoldDB" id="A0A9Q8UTI9"/>
<organism evidence="7 8">
    <name type="scientific">Passalora fulva</name>
    <name type="common">Tomato leaf mold</name>
    <name type="synonym">Cladosporium fulvum</name>
    <dbReference type="NCBI Taxonomy" id="5499"/>
    <lineage>
        <taxon>Eukaryota</taxon>
        <taxon>Fungi</taxon>
        <taxon>Dikarya</taxon>
        <taxon>Ascomycota</taxon>
        <taxon>Pezizomycotina</taxon>
        <taxon>Dothideomycetes</taxon>
        <taxon>Dothideomycetidae</taxon>
        <taxon>Mycosphaerellales</taxon>
        <taxon>Mycosphaerellaceae</taxon>
        <taxon>Fulvia</taxon>
    </lineage>
</organism>
<dbReference type="InterPro" id="IPR002938">
    <property type="entry name" value="FAD-bd"/>
</dbReference>
<keyword evidence="2" id="KW-0285">Flavoprotein</keyword>
<evidence type="ECO:0000259" key="6">
    <source>
        <dbReference type="Pfam" id="PF01494"/>
    </source>
</evidence>
<reference evidence="7" key="2">
    <citation type="journal article" date="2022" name="Microb. Genom.">
        <title>A chromosome-scale genome assembly of the tomato pathogen Cladosporium fulvum reveals a compartmentalized genome architecture and the presence of a dispensable chromosome.</title>
        <authorList>
            <person name="Zaccaron A.Z."/>
            <person name="Chen L.H."/>
            <person name="Samaras A."/>
            <person name="Stergiopoulos I."/>
        </authorList>
    </citation>
    <scope>NUCLEOTIDE SEQUENCE</scope>
    <source>
        <strain evidence="7">Race5_Kim</strain>
    </source>
</reference>
<name>A0A9Q8UTI9_PASFU</name>
<evidence type="ECO:0000313" key="7">
    <source>
        <dbReference type="EMBL" id="UJO21850.1"/>
    </source>
</evidence>
<dbReference type="OrthoDB" id="9993796at2759"/>
<dbReference type="SUPFAM" id="SSF51905">
    <property type="entry name" value="FAD/NAD(P)-binding domain"/>
    <property type="match status" value="1"/>
</dbReference>
<dbReference type="KEGG" id="ffu:CLAFUR5_09184"/>
<evidence type="ECO:0000256" key="1">
    <source>
        <dbReference type="ARBA" id="ARBA00007992"/>
    </source>
</evidence>
<keyword evidence="4" id="KW-0560">Oxidoreductase</keyword>
<keyword evidence="3" id="KW-0274">FAD</keyword>
<evidence type="ECO:0000256" key="2">
    <source>
        <dbReference type="ARBA" id="ARBA00022630"/>
    </source>
</evidence>
<evidence type="ECO:0000256" key="4">
    <source>
        <dbReference type="ARBA" id="ARBA00023002"/>
    </source>
</evidence>
<accession>A0A9Q8UTI9</accession>
<dbReference type="SUPFAM" id="SSF54373">
    <property type="entry name" value="FAD-linked reductases, C-terminal domain"/>
    <property type="match status" value="1"/>
</dbReference>
<evidence type="ECO:0000313" key="8">
    <source>
        <dbReference type="Proteomes" id="UP000756132"/>
    </source>
</evidence>
<dbReference type="PANTHER" id="PTHR13789:SF306">
    <property type="entry name" value="HYDROXYLASE, PUTATIVE-RELATED"/>
    <property type="match status" value="1"/>
</dbReference>
<dbReference type="Proteomes" id="UP000756132">
    <property type="component" value="Chromosome 9"/>
</dbReference>
<feature type="domain" description="FAD-binding" evidence="6">
    <location>
        <begin position="47"/>
        <end position="399"/>
    </location>
</feature>
<dbReference type="GeneID" id="71989062"/>
<dbReference type="Pfam" id="PF01494">
    <property type="entry name" value="FAD_binding_3"/>
    <property type="match status" value="1"/>
</dbReference>